<reference evidence="1 2" key="1">
    <citation type="journal article" date="2024" name="BMC Genomics">
        <title>De novo assembly and annotation of Popillia japonica's genome with initial clues to its potential as an invasive pest.</title>
        <authorList>
            <person name="Cucini C."/>
            <person name="Boschi S."/>
            <person name="Funari R."/>
            <person name="Cardaioli E."/>
            <person name="Iannotti N."/>
            <person name="Marturano G."/>
            <person name="Paoli F."/>
            <person name="Bruttini M."/>
            <person name="Carapelli A."/>
            <person name="Frati F."/>
            <person name="Nardi F."/>
        </authorList>
    </citation>
    <scope>NUCLEOTIDE SEQUENCE [LARGE SCALE GENOMIC DNA]</scope>
    <source>
        <strain evidence="1">DMR45628</strain>
    </source>
</reference>
<dbReference type="AlphaFoldDB" id="A0AAW1IXM0"/>
<evidence type="ECO:0000313" key="1">
    <source>
        <dbReference type="EMBL" id="KAK9694812.1"/>
    </source>
</evidence>
<dbReference type="EMBL" id="JASPKY010000501">
    <property type="protein sequence ID" value="KAK9694812.1"/>
    <property type="molecule type" value="Genomic_DNA"/>
</dbReference>
<evidence type="ECO:0000313" key="2">
    <source>
        <dbReference type="Proteomes" id="UP001458880"/>
    </source>
</evidence>
<name>A0AAW1IXM0_POPJA</name>
<comment type="caution">
    <text evidence="1">The sequence shown here is derived from an EMBL/GenBank/DDBJ whole genome shotgun (WGS) entry which is preliminary data.</text>
</comment>
<accession>A0AAW1IXM0</accession>
<keyword evidence="2" id="KW-1185">Reference proteome</keyword>
<protein>
    <submittedName>
        <fullName evidence="1">Uncharacterized protein</fullName>
    </submittedName>
</protein>
<sequence>MGGAQTQYIDGKENASPEYDCGAPVQTVQHIHDECLWGDICIGVAMDNEPCHRNMTQYDCIAVQSSAHKLVEYSMYCDQIHFSQCATLIVQWVQQQHEKRRKKRDYTFPSVSPFAQYFGSVAPSARHHGHPRYRATSFKNFPDPLFKEQWTSFKNEATQDKTTLKNYKHVVEILGVIRELSVN</sequence>
<organism evidence="1 2">
    <name type="scientific">Popillia japonica</name>
    <name type="common">Japanese beetle</name>
    <dbReference type="NCBI Taxonomy" id="7064"/>
    <lineage>
        <taxon>Eukaryota</taxon>
        <taxon>Metazoa</taxon>
        <taxon>Ecdysozoa</taxon>
        <taxon>Arthropoda</taxon>
        <taxon>Hexapoda</taxon>
        <taxon>Insecta</taxon>
        <taxon>Pterygota</taxon>
        <taxon>Neoptera</taxon>
        <taxon>Endopterygota</taxon>
        <taxon>Coleoptera</taxon>
        <taxon>Polyphaga</taxon>
        <taxon>Scarabaeiformia</taxon>
        <taxon>Scarabaeidae</taxon>
        <taxon>Rutelinae</taxon>
        <taxon>Popillia</taxon>
    </lineage>
</organism>
<dbReference type="Proteomes" id="UP001458880">
    <property type="component" value="Unassembled WGS sequence"/>
</dbReference>
<proteinExistence type="predicted"/>
<gene>
    <name evidence="1" type="ORF">QE152_g33272</name>
</gene>